<sequence length="286" mass="31709">MSSTVTVCIPLHNSARWVENVELNVRQLPPSVTEILVSDRTMADNAATVLRSRLADDPRVRVIEERRGCWWPEHCQLLLDEAAGDLVMMLPHDDTPDSAWVTGLVAALDRHPDALLAFGHVTLVDEDGHTPRRWQPSHPAPGLISADQAINLLIEDGAWLGFRGLHRKRAVSDAGLTLATPSRFPRRGYWGVDQLWVFAMALSGGVIYEPEVGVRKRMHANSATAVTGRATPGRREFAAIPVLWRHADRGRVPGTCRLLRAGTRASLRELVRSAYHRAWPSPESTT</sequence>
<evidence type="ECO:0000313" key="2">
    <source>
        <dbReference type="EMBL" id="CAB5012343.1"/>
    </source>
</evidence>
<dbReference type="InterPro" id="IPR001173">
    <property type="entry name" value="Glyco_trans_2-like"/>
</dbReference>
<evidence type="ECO:0000259" key="1">
    <source>
        <dbReference type="Pfam" id="PF00535"/>
    </source>
</evidence>
<dbReference type="AlphaFoldDB" id="A0A6J7Q9G2"/>
<dbReference type="Pfam" id="PF00535">
    <property type="entry name" value="Glycos_transf_2"/>
    <property type="match status" value="1"/>
</dbReference>
<dbReference type="InterPro" id="IPR029044">
    <property type="entry name" value="Nucleotide-diphossugar_trans"/>
</dbReference>
<gene>
    <name evidence="2" type="ORF">UFOPK3954_02378</name>
</gene>
<feature type="domain" description="Glycosyltransferase 2-like" evidence="1">
    <location>
        <begin position="6"/>
        <end position="141"/>
    </location>
</feature>
<reference evidence="2" key="1">
    <citation type="submission" date="2020-05" db="EMBL/GenBank/DDBJ databases">
        <authorList>
            <person name="Chiriac C."/>
            <person name="Salcher M."/>
            <person name="Ghai R."/>
            <person name="Kavagutti S V."/>
        </authorList>
    </citation>
    <scope>NUCLEOTIDE SEQUENCE</scope>
</reference>
<dbReference type="SUPFAM" id="SSF53448">
    <property type="entry name" value="Nucleotide-diphospho-sugar transferases"/>
    <property type="match status" value="1"/>
</dbReference>
<dbReference type="EMBL" id="CAFBON010000357">
    <property type="protein sequence ID" value="CAB5012343.1"/>
    <property type="molecule type" value="Genomic_DNA"/>
</dbReference>
<dbReference type="Gene3D" id="3.90.550.10">
    <property type="entry name" value="Spore Coat Polysaccharide Biosynthesis Protein SpsA, Chain A"/>
    <property type="match status" value="1"/>
</dbReference>
<accession>A0A6J7Q9G2</accession>
<name>A0A6J7Q9G2_9ZZZZ</name>
<organism evidence="2">
    <name type="scientific">freshwater metagenome</name>
    <dbReference type="NCBI Taxonomy" id="449393"/>
    <lineage>
        <taxon>unclassified sequences</taxon>
        <taxon>metagenomes</taxon>
        <taxon>ecological metagenomes</taxon>
    </lineage>
</organism>
<protein>
    <submittedName>
        <fullName evidence="2">Unannotated protein</fullName>
    </submittedName>
</protein>
<proteinExistence type="predicted"/>